<dbReference type="GO" id="GO:0016746">
    <property type="term" value="F:acyltransferase activity"/>
    <property type="evidence" value="ECO:0007669"/>
    <property type="project" value="UniProtKB-KW"/>
</dbReference>
<dbReference type="EMBL" id="ML993580">
    <property type="protein sequence ID" value="KAF2172598.1"/>
    <property type="molecule type" value="Genomic_DNA"/>
</dbReference>
<dbReference type="Proteomes" id="UP000799537">
    <property type="component" value="Unassembled WGS sequence"/>
</dbReference>
<accession>A0A6A6D2F3</accession>
<name>A0A6A6D2F3_ZASCE</name>
<dbReference type="PANTHER" id="PTHR42034:SF1">
    <property type="entry name" value="CONDENSATION DOMAIN-CONTAINING PROTEIN"/>
    <property type="match status" value="1"/>
</dbReference>
<evidence type="ECO:0000256" key="2">
    <source>
        <dbReference type="ARBA" id="ARBA00023315"/>
    </source>
</evidence>
<dbReference type="Pfam" id="PF16911">
    <property type="entry name" value="PapA_C"/>
    <property type="match status" value="1"/>
</dbReference>
<dbReference type="SUPFAM" id="SSF52777">
    <property type="entry name" value="CoA-dependent acyltransferases"/>
    <property type="match status" value="1"/>
</dbReference>
<dbReference type="InterPro" id="IPR023213">
    <property type="entry name" value="CAT-like_dom_sf"/>
</dbReference>
<dbReference type="Gene3D" id="3.30.559.30">
    <property type="entry name" value="Nonribosomal peptide synthetase, condensation domain"/>
    <property type="match status" value="1"/>
</dbReference>
<reference evidence="4" key="1">
    <citation type="journal article" date="2020" name="Stud. Mycol.">
        <title>101 Dothideomycetes genomes: a test case for predicting lifestyles and emergence of pathogens.</title>
        <authorList>
            <person name="Haridas S."/>
            <person name="Albert R."/>
            <person name="Binder M."/>
            <person name="Bloem J."/>
            <person name="Labutti K."/>
            <person name="Salamov A."/>
            <person name="Andreopoulos B."/>
            <person name="Baker S."/>
            <person name="Barry K."/>
            <person name="Bills G."/>
            <person name="Bluhm B."/>
            <person name="Cannon C."/>
            <person name="Castanera R."/>
            <person name="Culley D."/>
            <person name="Daum C."/>
            <person name="Ezra D."/>
            <person name="Gonzalez J."/>
            <person name="Henrissat B."/>
            <person name="Kuo A."/>
            <person name="Liang C."/>
            <person name="Lipzen A."/>
            <person name="Lutzoni F."/>
            <person name="Magnuson J."/>
            <person name="Mondo S."/>
            <person name="Nolan M."/>
            <person name="Ohm R."/>
            <person name="Pangilinan J."/>
            <person name="Park H.-J."/>
            <person name="Ramirez L."/>
            <person name="Alfaro M."/>
            <person name="Sun H."/>
            <person name="Tritt A."/>
            <person name="Yoshinaga Y."/>
            <person name="Zwiers L.-H."/>
            <person name="Turgeon B."/>
            <person name="Goodwin S."/>
            <person name="Spatafora J."/>
            <person name="Crous P."/>
            <person name="Grigoriev I."/>
        </authorList>
    </citation>
    <scope>NUCLEOTIDE SEQUENCE</scope>
    <source>
        <strain evidence="4">ATCC 36951</strain>
    </source>
</reference>
<feature type="domain" description="Phthiocerol/phthiodiolone dimycocerosyl transferase C-terminal" evidence="3">
    <location>
        <begin position="224"/>
        <end position="411"/>
    </location>
</feature>
<dbReference type="PANTHER" id="PTHR42034">
    <property type="entry name" value="CHROMOSOME 7, WHOLE GENOME SHOTGUN SEQUENCE-RELATED"/>
    <property type="match status" value="1"/>
</dbReference>
<sequence>MAIDQNEPAEEFSDYEKVYLQMSRAFKPIGKEHWGIHCVCSIASNSTEHKFTKTDVRAAWKCLAVEFPGLTVRPVEFTKHFETLNENVVEDWAEATFFSSNDSTADEIIQSSGPRDLPSLYFLPKSMELVFLSQHWRTDALGCCMIFDKLIEHLAKKTSPVELLAESRRWPSPCLETAAGASFDVDEETKKYAKDTISSFHAKAVQSGGLPYQGDNKLLPGKTQHRELALSVSQSDSVVEACKKQNISVSAAVHTALARTYFSFAESNEDKQKGYTTVMATNARPHLQPPYNEPAHACQTYVASITPTVPYDSDFVSAARELSNEYKTWCTPQLMKSLCWAYKFHRDALFAAGPPAKPPSGVTLSSLGVVEKFFPGQYGDIEVENFRFGVSMMTRQTLLYAWTFRGQLTLSLDYNEAYYEESMVQEVLERVKKHLGEGLQVLL</sequence>
<protein>
    <recommendedName>
        <fullName evidence="3">Phthiocerol/phthiodiolone dimycocerosyl transferase C-terminal domain-containing protein</fullName>
    </recommendedName>
</protein>
<proteinExistence type="predicted"/>
<evidence type="ECO:0000313" key="5">
    <source>
        <dbReference type="Proteomes" id="UP000799537"/>
    </source>
</evidence>
<evidence type="ECO:0000259" key="3">
    <source>
        <dbReference type="Pfam" id="PF16911"/>
    </source>
</evidence>
<gene>
    <name evidence="4" type="ORF">M409DRAFT_49156</name>
</gene>
<dbReference type="Gene3D" id="3.30.559.10">
    <property type="entry name" value="Chloramphenicol acetyltransferase-like domain"/>
    <property type="match status" value="1"/>
</dbReference>
<evidence type="ECO:0000313" key="4">
    <source>
        <dbReference type="EMBL" id="KAF2172598.1"/>
    </source>
</evidence>
<dbReference type="RefSeq" id="XP_033673487.1">
    <property type="nucleotide sequence ID" value="XM_033811164.1"/>
</dbReference>
<dbReference type="OrthoDB" id="2548233at2759"/>
<dbReference type="GeneID" id="54564436"/>
<dbReference type="InterPro" id="IPR031641">
    <property type="entry name" value="PapA_C"/>
</dbReference>
<keyword evidence="5" id="KW-1185">Reference proteome</keyword>
<keyword evidence="1" id="KW-0808">Transferase</keyword>
<evidence type="ECO:0000256" key="1">
    <source>
        <dbReference type="ARBA" id="ARBA00022679"/>
    </source>
</evidence>
<dbReference type="AlphaFoldDB" id="A0A6A6D2F3"/>
<organism evidence="4 5">
    <name type="scientific">Zasmidium cellare ATCC 36951</name>
    <dbReference type="NCBI Taxonomy" id="1080233"/>
    <lineage>
        <taxon>Eukaryota</taxon>
        <taxon>Fungi</taxon>
        <taxon>Dikarya</taxon>
        <taxon>Ascomycota</taxon>
        <taxon>Pezizomycotina</taxon>
        <taxon>Dothideomycetes</taxon>
        <taxon>Dothideomycetidae</taxon>
        <taxon>Mycosphaerellales</taxon>
        <taxon>Mycosphaerellaceae</taxon>
        <taxon>Zasmidium</taxon>
    </lineage>
</organism>
<keyword evidence="2" id="KW-0012">Acyltransferase</keyword>